<feature type="signal peptide" evidence="2">
    <location>
        <begin position="1"/>
        <end position="21"/>
    </location>
</feature>
<dbReference type="AlphaFoldDB" id="A0A061F678"/>
<dbReference type="Gene3D" id="3.30.530.20">
    <property type="match status" value="1"/>
</dbReference>
<evidence type="ECO:0000313" key="4">
    <source>
        <dbReference type="EMBL" id="EOY12870.1"/>
    </source>
</evidence>
<evidence type="ECO:0000256" key="1">
    <source>
        <dbReference type="ARBA" id="ARBA00009744"/>
    </source>
</evidence>
<dbReference type="InterPro" id="IPR050279">
    <property type="entry name" value="Plant_def-hormone_signal"/>
</dbReference>
<dbReference type="GO" id="GO:0038023">
    <property type="term" value="F:signaling receptor activity"/>
    <property type="evidence" value="ECO:0000318"/>
    <property type="project" value="GO_Central"/>
</dbReference>
<dbReference type="GO" id="GO:0004864">
    <property type="term" value="F:protein phosphatase inhibitor activity"/>
    <property type="evidence" value="ECO:0000318"/>
    <property type="project" value="GO_Central"/>
</dbReference>
<dbReference type="GO" id="GO:0005737">
    <property type="term" value="C:cytoplasm"/>
    <property type="evidence" value="ECO:0000318"/>
    <property type="project" value="GO_Central"/>
</dbReference>
<dbReference type="GO" id="GO:0009738">
    <property type="term" value="P:abscisic acid-activated signaling pathway"/>
    <property type="evidence" value="ECO:0000318"/>
    <property type="project" value="GO_Central"/>
</dbReference>
<keyword evidence="2" id="KW-0732">Signal</keyword>
<dbReference type="PROSITE" id="PS51257">
    <property type="entry name" value="PROKAR_LIPOPROTEIN"/>
    <property type="match status" value="1"/>
</dbReference>
<reference evidence="4 5" key="1">
    <citation type="journal article" date="2013" name="Genome Biol.">
        <title>The genome sequence of the most widely cultivated cacao type and its use to identify candidate genes regulating pod color.</title>
        <authorList>
            <person name="Motamayor J.C."/>
            <person name="Mockaitis K."/>
            <person name="Schmutz J."/>
            <person name="Haiminen N."/>
            <person name="Iii D.L."/>
            <person name="Cornejo O."/>
            <person name="Findley S.D."/>
            <person name="Zheng P."/>
            <person name="Utro F."/>
            <person name="Royaert S."/>
            <person name="Saski C."/>
            <person name="Jenkins J."/>
            <person name="Podicheti R."/>
            <person name="Zhao M."/>
            <person name="Scheffler B.E."/>
            <person name="Stack J.C."/>
            <person name="Feltus F.A."/>
            <person name="Mustiga G.M."/>
            <person name="Amores F."/>
            <person name="Phillips W."/>
            <person name="Marelli J.P."/>
            <person name="May G.D."/>
            <person name="Shapiro H."/>
            <person name="Ma J."/>
            <person name="Bustamante C.D."/>
            <person name="Schnell R.J."/>
            <person name="Main D."/>
            <person name="Gilbert D."/>
            <person name="Parida L."/>
            <person name="Kuhn D.N."/>
        </authorList>
    </citation>
    <scope>NUCLEOTIDE SEQUENCE [LARGE SCALE GENOMIC DNA]</scope>
    <source>
        <strain evidence="5">cv. Matina 1-6</strain>
    </source>
</reference>
<dbReference type="GO" id="GO:0010427">
    <property type="term" value="F:abscisic acid binding"/>
    <property type="evidence" value="ECO:0000318"/>
    <property type="project" value="GO_Central"/>
</dbReference>
<evidence type="ECO:0000256" key="2">
    <source>
        <dbReference type="SAM" id="SignalP"/>
    </source>
</evidence>
<gene>
    <name evidence="4" type="ORF">TCM_031377</name>
</gene>
<dbReference type="InterPro" id="IPR023393">
    <property type="entry name" value="START-like_dom_sf"/>
</dbReference>
<evidence type="ECO:0000259" key="3">
    <source>
        <dbReference type="Pfam" id="PF00407"/>
    </source>
</evidence>
<dbReference type="InterPro" id="IPR000916">
    <property type="entry name" value="Bet_v_I/MLP"/>
</dbReference>
<proteinExistence type="inferred from homology"/>
<sequence>MLKQVSLIFLVLFACYMGVHSQKLKHLTNELEVKVPASKVWELYRHLGISKLAADQLKNVIQSIKVLKGHGGVGTVLKLTFVPGNSSYTEKFTVIDDKKRVKVARGLQGGCLAIGCSVQIVRFDIIEKSKTSSIIKSDISYAVKKVFEAKDPKPNIQLLAAAAQIAKKFLESRHNA</sequence>
<comment type="similarity">
    <text evidence="1">Belongs to the BetVI family.</text>
</comment>
<accession>A0A061F678</accession>
<dbReference type="OMA" id="YINPENC"/>
<feature type="domain" description="Bet v I/Major latex protein" evidence="3">
    <location>
        <begin position="26"/>
        <end position="156"/>
    </location>
</feature>
<dbReference type="GO" id="GO:0006952">
    <property type="term" value="P:defense response"/>
    <property type="evidence" value="ECO:0007669"/>
    <property type="project" value="InterPro"/>
</dbReference>
<dbReference type="InParanoid" id="A0A061F678"/>
<dbReference type="SUPFAM" id="SSF55961">
    <property type="entry name" value="Bet v1-like"/>
    <property type="match status" value="1"/>
</dbReference>
<dbReference type="Gramene" id="EOY12870">
    <property type="protein sequence ID" value="EOY12870"/>
    <property type="gene ID" value="TCM_031377"/>
</dbReference>
<dbReference type="PANTHER" id="PTHR31213">
    <property type="entry name" value="OS08G0374000 PROTEIN-RELATED"/>
    <property type="match status" value="1"/>
</dbReference>
<dbReference type="EMBL" id="CM001885">
    <property type="protein sequence ID" value="EOY12870.1"/>
    <property type="molecule type" value="Genomic_DNA"/>
</dbReference>
<protein>
    <submittedName>
        <fullName evidence="4">S-norcoclaurine synthase 1</fullName>
    </submittedName>
</protein>
<dbReference type="Pfam" id="PF00407">
    <property type="entry name" value="Bet_v_1"/>
    <property type="match status" value="1"/>
</dbReference>
<dbReference type="GO" id="GO:0005634">
    <property type="term" value="C:nucleus"/>
    <property type="evidence" value="ECO:0000318"/>
    <property type="project" value="GO_Central"/>
</dbReference>
<feature type="chain" id="PRO_5001597685" evidence="2">
    <location>
        <begin position="22"/>
        <end position="176"/>
    </location>
</feature>
<dbReference type="HOGENOM" id="CLU_121654_0_0_1"/>
<dbReference type="Proteomes" id="UP000026915">
    <property type="component" value="Chromosome 7"/>
</dbReference>
<evidence type="ECO:0000313" key="5">
    <source>
        <dbReference type="Proteomes" id="UP000026915"/>
    </source>
</evidence>
<dbReference type="PANTHER" id="PTHR31213:SF170">
    <property type="entry name" value="S-NORCOCLAURINE SYNTHASE 2-LIKE"/>
    <property type="match status" value="1"/>
</dbReference>
<organism evidence="4 5">
    <name type="scientific">Theobroma cacao</name>
    <name type="common">Cacao</name>
    <name type="synonym">Cocoa</name>
    <dbReference type="NCBI Taxonomy" id="3641"/>
    <lineage>
        <taxon>Eukaryota</taxon>
        <taxon>Viridiplantae</taxon>
        <taxon>Streptophyta</taxon>
        <taxon>Embryophyta</taxon>
        <taxon>Tracheophyta</taxon>
        <taxon>Spermatophyta</taxon>
        <taxon>Magnoliopsida</taxon>
        <taxon>eudicotyledons</taxon>
        <taxon>Gunneridae</taxon>
        <taxon>Pentapetalae</taxon>
        <taxon>rosids</taxon>
        <taxon>malvids</taxon>
        <taxon>Malvales</taxon>
        <taxon>Malvaceae</taxon>
        <taxon>Byttnerioideae</taxon>
        <taxon>Theobroma</taxon>
    </lineage>
</organism>
<name>A0A061F678_THECC</name>
<dbReference type="eggNOG" id="ENOG502S1E8">
    <property type="taxonomic scope" value="Eukaryota"/>
</dbReference>
<keyword evidence="5" id="KW-1185">Reference proteome</keyword>